<name>A0AAE0TBU7_9BIVA</name>
<reference evidence="2" key="3">
    <citation type="submission" date="2023-05" db="EMBL/GenBank/DDBJ databases">
        <authorList>
            <person name="Smith C.H."/>
        </authorList>
    </citation>
    <scope>NUCLEOTIDE SEQUENCE</scope>
    <source>
        <strain evidence="2">CHS0354</strain>
        <tissue evidence="2">Mantle</tissue>
    </source>
</reference>
<keyword evidence="1" id="KW-1133">Transmembrane helix</keyword>
<keyword evidence="1" id="KW-0812">Transmembrane</keyword>
<keyword evidence="3" id="KW-1185">Reference proteome</keyword>
<feature type="transmembrane region" description="Helical" evidence="1">
    <location>
        <begin position="99"/>
        <end position="121"/>
    </location>
</feature>
<dbReference type="AlphaFoldDB" id="A0AAE0TBU7"/>
<gene>
    <name evidence="2" type="ORF">CHS0354_015588</name>
</gene>
<reference evidence="2" key="2">
    <citation type="journal article" date="2021" name="Genome Biol. Evol.">
        <title>Developing a high-quality reference genome for a parasitic bivalve with doubly uniparental inheritance (Bivalvia: Unionida).</title>
        <authorList>
            <person name="Smith C.H."/>
        </authorList>
    </citation>
    <scope>NUCLEOTIDE SEQUENCE</scope>
    <source>
        <strain evidence="2">CHS0354</strain>
        <tissue evidence="2">Mantle</tissue>
    </source>
</reference>
<accession>A0AAE0TBU7</accession>
<sequence length="179" mass="20152">MGGLSANSKMNCKHWWHHFTVLRHFSKPQVHAPAFSSNNFAFNIDSSTTYRAPTQSTVVRATRSNMLDRIIRGSHRQSTLRFNVTGSFEPYLHRKRTPIFSVLVLGMLVIICFFEAALVLANSCSQSCGDSLAMVGVWITIATQERSGKCGRGLCKSCRIRFGVWFFLGWGVITLKENM</sequence>
<evidence type="ECO:0000313" key="3">
    <source>
        <dbReference type="Proteomes" id="UP001195483"/>
    </source>
</evidence>
<comment type="caution">
    <text evidence="2">The sequence shown here is derived from an EMBL/GenBank/DDBJ whole genome shotgun (WGS) entry which is preliminary data.</text>
</comment>
<organism evidence="2 3">
    <name type="scientific">Potamilus streckersoni</name>
    <dbReference type="NCBI Taxonomy" id="2493646"/>
    <lineage>
        <taxon>Eukaryota</taxon>
        <taxon>Metazoa</taxon>
        <taxon>Spiralia</taxon>
        <taxon>Lophotrochozoa</taxon>
        <taxon>Mollusca</taxon>
        <taxon>Bivalvia</taxon>
        <taxon>Autobranchia</taxon>
        <taxon>Heteroconchia</taxon>
        <taxon>Palaeoheterodonta</taxon>
        <taxon>Unionida</taxon>
        <taxon>Unionoidea</taxon>
        <taxon>Unionidae</taxon>
        <taxon>Ambleminae</taxon>
        <taxon>Lampsilini</taxon>
        <taxon>Potamilus</taxon>
    </lineage>
</organism>
<proteinExistence type="predicted"/>
<keyword evidence="1" id="KW-0472">Membrane</keyword>
<dbReference type="Proteomes" id="UP001195483">
    <property type="component" value="Unassembled WGS sequence"/>
</dbReference>
<protein>
    <submittedName>
        <fullName evidence="2">Uncharacterized protein</fullName>
    </submittedName>
</protein>
<evidence type="ECO:0000313" key="2">
    <source>
        <dbReference type="EMBL" id="KAK3607446.1"/>
    </source>
</evidence>
<reference evidence="2" key="1">
    <citation type="journal article" date="2021" name="Genome Biol. Evol.">
        <title>A High-Quality Reference Genome for a Parasitic Bivalve with Doubly Uniparental Inheritance (Bivalvia: Unionida).</title>
        <authorList>
            <person name="Smith C.H."/>
        </authorList>
    </citation>
    <scope>NUCLEOTIDE SEQUENCE</scope>
    <source>
        <strain evidence="2">CHS0354</strain>
    </source>
</reference>
<dbReference type="EMBL" id="JAEAOA010000968">
    <property type="protein sequence ID" value="KAK3607446.1"/>
    <property type="molecule type" value="Genomic_DNA"/>
</dbReference>
<evidence type="ECO:0000256" key="1">
    <source>
        <dbReference type="SAM" id="Phobius"/>
    </source>
</evidence>